<dbReference type="HOGENOM" id="CLU_2655348_0_0_1"/>
<name>A0A0C3FSF2_PILCF</name>
<reference evidence="2" key="2">
    <citation type="submission" date="2015-01" db="EMBL/GenBank/DDBJ databases">
        <title>Evolutionary Origins and Diversification of the Mycorrhizal Mutualists.</title>
        <authorList>
            <consortium name="DOE Joint Genome Institute"/>
            <consortium name="Mycorrhizal Genomics Consortium"/>
            <person name="Kohler A."/>
            <person name="Kuo A."/>
            <person name="Nagy L.G."/>
            <person name="Floudas D."/>
            <person name="Copeland A."/>
            <person name="Barry K.W."/>
            <person name="Cichocki N."/>
            <person name="Veneault-Fourrey C."/>
            <person name="LaButti K."/>
            <person name="Lindquist E.A."/>
            <person name="Lipzen A."/>
            <person name="Lundell T."/>
            <person name="Morin E."/>
            <person name="Murat C."/>
            <person name="Riley R."/>
            <person name="Ohm R."/>
            <person name="Sun H."/>
            <person name="Tunlid A."/>
            <person name="Henrissat B."/>
            <person name="Grigoriev I.V."/>
            <person name="Hibbett D.S."/>
            <person name="Martin F."/>
        </authorList>
    </citation>
    <scope>NUCLEOTIDE SEQUENCE [LARGE SCALE GENOMIC DNA]</scope>
    <source>
        <strain evidence="2">F 1598</strain>
    </source>
</reference>
<evidence type="ECO:0000313" key="2">
    <source>
        <dbReference type="Proteomes" id="UP000054166"/>
    </source>
</evidence>
<gene>
    <name evidence="1" type="ORF">PILCRDRAFT_815580</name>
</gene>
<evidence type="ECO:0000313" key="1">
    <source>
        <dbReference type="EMBL" id="KIM87120.1"/>
    </source>
</evidence>
<sequence>MPGQLHTRFRVIHAFGTLPVTDHHRWSVASGYRPPGCLKLYKVVHVIFGPSSMGYFCRGEIVVHATCSAFLPVAVT</sequence>
<protein>
    <submittedName>
        <fullName evidence="1">Uncharacterized protein</fullName>
    </submittedName>
</protein>
<reference evidence="1 2" key="1">
    <citation type="submission" date="2014-04" db="EMBL/GenBank/DDBJ databases">
        <authorList>
            <consortium name="DOE Joint Genome Institute"/>
            <person name="Kuo A."/>
            <person name="Tarkka M."/>
            <person name="Buscot F."/>
            <person name="Kohler A."/>
            <person name="Nagy L.G."/>
            <person name="Floudas D."/>
            <person name="Copeland A."/>
            <person name="Barry K.W."/>
            <person name="Cichocki N."/>
            <person name="Veneault-Fourrey C."/>
            <person name="LaButti K."/>
            <person name="Lindquist E.A."/>
            <person name="Lipzen A."/>
            <person name="Lundell T."/>
            <person name="Morin E."/>
            <person name="Murat C."/>
            <person name="Sun H."/>
            <person name="Tunlid A."/>
            <person name="Henrissat B."/>
            <person name="Grigoriev I.V."/>
            <person name="Hibbett D.S."/>
            <person name="Martin F."/>
            <person name="Nordberg H.P."/>
            <person name="Cantor M.N."/>
            <person name="Hua S.X."/>
        </authorList>
    </citation>
    <scope>NUCLEOTIDE SEQUENCE [LARGE SCALE GENOMIC DNA]</scope>
    <source>
        <strain evidence="1 2">F 1598</strain>
    </source>
</reference>
<dbReference type="EMBL" id="KN832980">
    <property type="protein sequence ID" value="KIM87120.1"/>
    <property type="molecule type" value="Genomic_DNA"/>
</dbReference>
<organism evidence="1 2">
    <name type="scientific">Piloderma croceum (strain F 1598)</name>
    <dbReference type="NCBI Taxonomy" id="765440"/>
    <lineage>
        <taxon>Eukaryota</taxon>
        <taxon>Fungi</taxon>
        <taxon>Dikarya</taxon>
        <taxon>Basidiomycota</taxon>
        <taxon>Agaricomycotina</taxon>
        <taxon>Agaricomycetes</taxon>
        <taxon>Agaricomycetidae</taxon>
        <taxon>Atheliales</taxon>
        <taxon>Atheliaceae</taxon>
        <taxon>Piloderma</taxon>
    </lineage>
</organism>
<proteinExistence type="predicted"/>
<keyword evidence="2" id="KW-1185">Reference proteome</keyword>
<dbReference type="Proteomes" id="UP000054166">
    <property type="component" value="Unassembled WGS sequence"/>
</dbReference>
<dbReference type="InParanoid" id="A0A0C3FSF2"/>
<accession>A0A0C3FSF2</accession>
<dbReference type="AlphaFoldDB" id="A0A0C3FSF2"/>